<comment type="caution">
    <text evidence="1">The sequence shown here is derived from an EMBL/GenBank/DDBJ whole genome shotgun (WGS) entry which is preliminary data.</text>
</comment>
<protein>
    <submittedName>
        <fullName evidence="1">Uncharacterized protein</fullName>
    </submittedName>
</protein>
<keyword evidence="2" id="KW-1185">Reference proteome</keyword>
<evidence type="ECO:0000313" key="2">
    <source>
        <dbReference type="Proteomes" id="UP001152622"/>
    </source>
</evidence>
<dbReference type="EMBL" id="JAINUF010000002">
    <property type="protein sequence ID" value="KAJ8376468.1"/>
    <property type="molecule type" value="Genomic_DNA"/>
</dbReference>
<proteinExistence type="predicted"/>
<evidence type="ECO:0000313" key="1">
    <source>
        <dbReference type="EMBL" id="KAJ8376468.1"/>
    </source>
</evidence>
<dbReference type="AlphaFoldDB" id="A0A9Q1G7J5"/>
<accession>A0A9Q1G7J5</accession>
<name>A0A9Q1G7J5_SYNKA</name>
<dbReference type="Proteomes" id="UP001152622">
    <property type="component" value="Chromosome 2"/>
</dbReference>
<reference evidence="1" key="1">
    <citation type="journal article" date="2023" name="Science">
        <title>Genome structures resolve the early diversification of teleost fishes.</title>
        <authorList>
            <person name="Parey E."/>
            <person name="Louis A."/>
            <person name="Montfort J."/>
            <person name="Bouchez O."/>
            <person name="Roques C."/>
            <person name="Iampietro C."/>
            <person name="Lluch J."/>
            <person name="Castinel A."/>
            <person name="Donnadieu C."/>
            <person name="Desvignes T."/>
            <person name="Floi Bucao C."/>
            <person name="Jouanno E."/>
            <person name="Wen M."/>
            <person name="Mejri S."/>
            <person name="Dirks R."/>
            <person name="Jansen H."/>
            <person name="Henkel C."/>
            <person name="Chen W.J."/>
            <person name="Zahm M."/>
            <person name="Cabau C."/>
            <person name="Klopp C."/>
            <person name="Thompson A.W."/>
            <person name="Robinson-Rechavi M."/>
            <person name="Braasch I."/>
            <person name="Lecointre G."/>
            <person name="Bobe J."/>
            <person name="Postlethwait J.H."/>
            <person name="Berthelot C."/>
            <person name="Roest Crollius H."/>
            <person name="Guiguen Y."/>
        </authorList>
    </citation>
    <scope>NUCLEOTIDE SEQUENCE</scope>
    <source>
        <strain evidence="1">WJC10195</strain>
    </source>
</reference>
<organism evidence="1 2">
    <name type="scientific">Synaphobranchus kaupii</name>
    <name type="common">Kaup's arrowtooth eel</name>
    <dbReference type="NCBI Taxonomy" id="118154"/>
    <lineage>
        <taxon>Eukaryota</taxon>
        <taxon>Metazoa</taxon>
        <taxon>Chordata</taxon>
        <taxon>Craniata</taxon>
        <taxon>Vertebrata</taxon>
        <taxon>Euteleostomi</taxon>
        <taxon>Actinopterygii</taxon>
        <taxon>Neopterygii</taxon>
        <taxon>Teleostei</taxon>
        <taxon>Anguilliformes</taxon>
        <taxon>Synaphobranchidae</taxon>
        <taxon>Synaphobranchus</taxon>
    </lineage>
</organism>
<sequence>MDTMDSSADTEPGFRVPASYAAAASHRGQGCGRRGGPGARLCLISRPRALIPRQTLAFCRQKVRSAKSSPASEWLQTHFRATNRPFSFERHRYHFSSRGNGSRTDECVGADKPPVGQLGFKRHVHGWEPVTGEKCAGQHVEIRGLHAEEKEGSALGVYGKTCGCKSTEKRAGMPSDTF</sequence>
<gene>
    <name evidence="1" type="ORF">SKAU_G00070480</name>
</gene>